<sequence length="121" mass="13472">MSDAMDIIGSMDVEEEITFLDKPTRDVYCRNIRERAVGHYYWMVKGPLDVKEVGDKKVIIRGKIIDVAPAVIMATMMDHPSSIAITATADAMKEKYGYTCISGEGEVILTDKIIRSLLGED</sequence>
<reference evidence="1" key="1">
    <citation type="submission" date="2018-07" db="EMBL/GenBank/DDBJ databases">
        <authorList>
            <person name="Ashton P.M."/>
            <person name="Dallman T."/>
            <person name="Nair S."/>
            <person name="De Pinna E."/>
            <person name="Peters T."/>
            <person name="Grant K."/>
        </authorList>
    </citation>
    <scope>NUCLEOTIDE SEQUENCE</scope>
    <source>
        <strain evidence="1">142535</strain>
    </source>
</reference>
<comment type="caution">
    <text evidence="1">The sequence shown here is derived from an EMBL/GenBank/DDBJ whole genome shotgun (WGS) entry which is preliminary data.</text>
</comment>
<evidence type="ECO:0000313" key="1">
    <source>
        <dbReference type="EMBL" id="EBS0566307.1"/>
    </source>
</evidence>
<protein>
    <submittedName>
        <fullName evidence="1">Uncharacterized protein</fullName>
    </submittedName>
</protein>
<name>A0A5U8XZ57_SALMU</name>
<dbReference type="EMBL" id="AAGUDP010000045">
    <property type="protein sequence ID" value="EBS0566307.1"/>
    <property type="molecule type" value="Genomic_DNA"/>
</dbReference>
<feature type="non-terminal residue" evidence="1">
    <location>
        <position position="121"/>
    </location>
</feature>
<accession>A0A5U8XZ57</accession>
<gene>
    <name evidence="1" type="ORF">DTU56_24885</name>
</gene>
<organism evidence="1">
    <name type="scientific">Salmonella muenchen</name>
    <dbReference type="NCBI Taxonomy" id="596"/>
    <lineage>
        <taxon>Bacteria</taxon>
        <taxon>Pseudomonadati</taxon>
        <taxon>Pseudomonadota</taxon>
        <taxon>Gammaproteobacteria</taxon>
        <taxon>Enterobacterales</taxon>
        <taxon>Enterobacteriaceae</taxon>
        <taxon>Salmonella</taxon>
    </lineage>
</organism>
<dbReference type="AlphaFoldDB" id="A0A5U8XZ57"/>
<proteinExistence type="predicted"/>